<evidence type="ECO:0000256" key="1">
    <source>
        <dbReference type="SAM" id="MobiDB-lite"/>
    </source>
</evidence>
<dbReference type="Proteomes" id="UP000624183">
    <property type="component" value="Unassembled WGS sequence"/>
</dbReference>
<protein>
    <submittedName>
        <fullName evidence="2">Uncharacterized protein</fullName>
    </submittedName>
</protein>
<gene>
    <name evidence="2" type="ORF">GCM10010328_66320</name>
</gene>
<proteinExistence type="predicted"/>
<sequence>MANAPKKRPPNIRSSGRPPRGPRPVPTNRSLRTELQAAASLLHDGGDLELAQAVKQVLLPGGWKELRDTDEVGKDTNMPIRIEQRYRDAVMKAADQRVTITSIVNEGFEKYLAGEFTPRPRVQGRRATGEKVVNLNVRPNAALHGQVRESGVLPMHVAHDYLLFRFKVGPYAEGYTEPLPSGSDRVPMVPRAVRDLIRDRAAAAGRLVHDDMNEGFQRYLAGEFQPVAPEWPAGVEMAPLKVRPNNDLFDEVKVAARSASPELRPMQIGLAYVLEKYGIDPAATS</sequence>
<organism evidence="2 3">
    <name type="scientific">Streptomyces rubiginosohelvolus</name>
    <dbReference type="NCBI Taxonomy" id="67362"/>
    <lineage>
        <taxon>Bacteria</taxon>
        <taxon>Bacillati</taxon>
        <taxon>Actinomycetota</taxon>
        <taxon>Actinomycetes</taxon>
        <taxon>Kitasatosporales</taxon>
        <taxon>Streptomycetaceae</taxon>
        <taxon>Streptomyces</taxon>
    </lineage>
</organism>
<name>A0ABQ3CC56_9ACTN</name>
<feature type="region of interest" description="Disordered" evidence="1">
    <location>
        <begin position="1"/>
        <end position="28"/>
    </location>
</feature>
<evidence type="ECO:0000313" key="3">
    <source>
        <dbReference type="Proteomes" id="UP000624183"/>
    </source>
</evidence>
<reference evidence="3" key="1">
    <citation type="journal article" date="2019" name="Int. J. Syst. Evol. Microbiol.">
        <title>The Global Catalogue of Microorganisms (GCM) 10K type strain sequencing project: providing services to taxonomists for standard genome sequencing and annotation.</title>
        <authorList>
            <consortium name="The Broad Institute Genomics Platform"/>
            <consortium name="The Broad Institute Genome Sequencing Center for Infectious Disease"/>
            <person name="Wu L."/>
            <person name="Ma J."/>
        </authorList>
    </citation>
    <scope>NUCLEOTIDE SEQUENCE [LARGE SCALE GENOMIC DNA]</scope>
    <source>
        <strain evidence="3">JCM 4602</strain>
    </source>
</reference>
<accession>A0ABQ3CC56</accession>
<keyword evidence="3" id="KW-1185">Reference proteome</keyword>
<evidence type="ECO:0000313" key="2">
    <source>
        <dbReference type="EMBL" id="GGZ82559.1"/>
    </source>
</evidence>
<feature type="compositionally biased region" description="Basic residues" evidence="1">
    <location>
        <begin position="1"/>
        <end position="10"/>
    </location>
</feature>
<dbReference type="EMBL" id="BMUW01000027">
    <property type="protein sequence ID" value="GGZ82559.1"/>
    <property type="molecule type" value="Genomic_DNA"/>
</dbReference>
<comment type="caution">
    <text evidence="2">The sequence shown here is derived from an EMBL/GenBank/DDBJ whole genome shotgun (WGS) entry which is preliminary data.</text>
</comment>